<dbReference type="EMBL" id="KZ679008">
    <property type="protein sequence ID" value="PSS23339.1"/>
    <property type="molecule type" value="Genomic_DNA"/>
</dbReference>
<protein>
    <recommendedName>
        <fullName evidence="3">NmrA-like domain-containing protein</fullName>
    </recommendedName>
</protein>
<evidence type="ECO:0000313" key="5">
    <source>
        <dbReference type="Proteomes" id="UP000241818"/>
    </source>
</evidence>
<organism evidence="4 5">
    <name type="scientific">Amorphotheca resinae ATCC 22711</name>
    <dbReference type="NCBI Taxonomy" id="857342"/>
    <lineage>
        <taxon>Eukaryota</taxon>
        <taxon>Fungi</taxon>
        <taxon>Dikarya</taxon>
        <taxon>Ascomycota</taxon>
        <taxon>Pezizomycotina</taxon>
        <taxon>Leotiomycetes</taxon>
        <taxon>Helotiales</taxon>
        <taxon>Amorphothecaceae</taxon>
        <taxon>Amorphotheca</taxon>
    </lineage>
</organism>
<sequence length="302" mass="31912">MTTIKNVAVVGAAGALGTPVLKALVDSGKFNVTVLTRSSTKATFPASVKVSQVDFESLESLTSALKGQDAVVSTVGTAGLQGQTLVIDAAVAAGVKRFLPSEFGSDLSNPKTAAFPVYGFKLAVIQHLEAAAKAHPEFTYTLVRNGAFLDWGLEQSFLLDWKSGKPAIWDGGDRLFSATSLASVGQAVVGTLTHFEETKNRPVYVQDLVTSQNKLLALARKVAPQLKLEPVPSSTTELKAASDARVAKGEFTPEVLIPYIFVSIFGDGYGGKMEKTDNEILGVPGNKTDADIEAILKSLLPQ</sequence>
<dbReference type="OrthoDB" id="9974981at2759"/>
<evidence type="ECO:0000256" key="1">
    <source>
        <dbReference type="ARBA" id="ARBA00022857"/>
    </source>
</evidence>
<dbReference type="InParanoid" id="A0A2T3B8X9"/>
<evidence type="ECO:0000259" key="3">
    <source>
        <dbReference type="Pfam" id="PF05368"/>
    </source>
</evidence>
<reference evidence="4 5" key="1">
    <citation type="journal article" date="2018" name="New Phytol.">
        <title>Comparative genomics and transcriptomics depict ericoid mycorrhizal fungi as versatile saprotrophs and plant mutualists.</title>
        <authorList>
            <person name="Martino E."/>
            <person name="Morin E."/>
            <person name="Grelet G.A."/>
            <person name="Kuo A."/>
            <person name="Kohler A."/>
            <person name="Daghino S."/>
            <person name="Barry K.W."/>
            <person name="Cichocki N."/>
            <person name="Clum A."/>
            <person name="Dockter R.B."/>
            <person name="Hainaut M."/>
            <person name="Kuo R.C."/>
            <person name="LaButti K."/>
            <person name="Lindahl B.D."/>
            <person name="Lindquist E.A."/>
            <person name="Lipzen A."/>
            <person name="Khouja H.R."/>
            <person name="Magnuson J."/>
            <person name="Murat C."/>
            <person name="Ohm R.A."/>
            <person name="Singer S.W."/>
            <person name="Spatafora J.W."/>
            <person name="Wang M."/>
            <person name="Veneault-Fourrey C."/>
            <person name="Henrissat B."/>
            <person name="Grigoriev I.V."/>
            <person name="Martin F.M."/>
            <person name="Perotto S."/>
        </authorList>
    </citation>
    <scope>NUCLEOTIDE SEQUENCE [LARGE SCALE GENOMIC DNA]</scope>
    <source>
        <strain evidence="4 5">ATCC 22711</strain>
    </source>
</reference>
<dbReference type="AlphaFoldDB" id="A0A2T3B8X9"/>
<evidence type="ECO:0000313" key="4">
    <source>
        <dbReference type="EMBL" id="PSS23339.1"/>
    </source>
</evidence>
<feature type="domain" description="NmrA-like" evidence="3">
    <location>
        <begin position="5"/>
        <end position="150"/>
    </location>
</feature>
<dbReference type="GO" id="GO:0016491">
    <property type="term" value="F:oxidoreductase activity"/>
    <property type="evidence" value="ECO:0007669"/>
    <property type="project" value="UniProtKB-KW"/>
</dbReference>
<dbReference type="SUPFAM" id="SSF51735">
    <property type="entry name" value="NAD(P)-binding Rossmann-fold domains"/>
    <property type="match status" value="1"/>
</dbReference>
<dbReference type="STRING" id="857342.A0A2T3B8X9"/>
<dbReference type="Proteomes" id="UP000241818">
    <property type="component" value="Unassembled WGS sequence"/>
</dbReference>
<evidence type="ECO:0000256" key="2">
    <source>
        <dbReference type="ARBA" id="ARBA00023002"/>
    </source>
</evidence>
<dbReference type="Pfam" id="PF05368">
    <property type="entry name" value="NmrA"/>
    <property type="match status" value="1"/>
</dbReference>
<dbReference type="Gene3D" id="3.90.25.10">
    <property type="entry name" value="UDP-galactose 4-epimerase, domain 1"/>
    <property type="match status" value="1"/>
</dbReference>
<dbReference type="GeneID" id="36575484"/>
<gene>
    <name evidence="4" type="ORF">M430DRAFT_40523</name>
</gene>
<dbReference type="PANTHER" id="PTHR47706">
    <property type="entry name" value="NMRA-LIKE FAMILY PROTEIN"/>
    <property type="match status" value="1"/>
</dbReference>
<dbReference type="InterPro" id="IPR045312">
    <property type="entry name" value="PCBER-like"/>
</dbReference>
<dbReference type="RefSeq" id="XP_024723385.1">
    <property type="nucleotide sequence ID" value="XM_024867403.1"/>
</dbReference>
<dbReference type="PANTHER" id="PTHR47706:SF1">
    <property type="entry name" value="CIPA-LIKE, PUTATIVE (AFU_ORTHOLOGUE AFUA_1G12460)-RELATED"/>
    <property type="match status" value="1"/>
</dbReference>
<dbReference type="InterPro" id="IPR036291">
    <property type="entry name" value="NAD(P)-bd_dom_sf"/>
</dbReference>
<keyword evidence="1" id="KW-0521">NADP</keyword>
<dbReference type="CDD" id="cd05259">
    <property type="entry name" value="PCBER_SDR_a"/>
    <property type="match status" value="1"/>
</dbReference>
<keyword evidence="5" id="KW-1185">Reference proteome</keyword>
<dbReference type="InterPro" id="IPR051609">
    <property type="entry name" value="NmrA/Isoflavone_reductase-like"/>
</dbReference>
<dbReference type="InterPro" id="IPR008030">
    <property type="entry name" value="NmrA-like"/>
</dbReference>
<proteinExistence type="predicted"/>
<name>A0A2T3B8X9_AMORE</name>
<accession>A0A2T3B8X9</accession>
<dbReference type="Gene3D" id="3.40.50.720">
    <property type="entry name" value="NAD(P)-binding Rossmann-like Domain"/>
    <property type="match status" value="1"/>
</dbReference>
<keyword evidence="2" id="KW-0560">Oxidoreductase</keyword>